<dbReference type="Proteomes" id="UP001272137">
    <property type="component" value="Unassembled WGS sequence"/>
</dbReference>
<gene>
    <name evidence="2" type="ORF">C7S16_3862</name>
</gene>
<reference evidence="2" key="1">
    <citation type="submission" date="2018-08" db="EMBL/GenBank/DDBJ databases">
        <title>Identification of Burkholderia cepacia strains that express a Burkholderia pseudomallei-like capsular polysaccharide.</title>
        <authorList>
            <person name="Burtnick M.N."/>
            <person name="Vongsouvath M."/>
            <person name="Newton P."/>
            <person name="Wuthiekanun V."/>
            <person name="Limmathurotsakul D."/>
            <person name="Brett P.J."/>
            <person name="Chantratita N."/>
            <person name="Dance D.A."/>
        </authorList>
    </citation>
    <scope>NUCLEOTIDE SEQUENCE</scope>
    <source>
        <strain evidence="2">SBXCC001</strain>
    </source>
</reference>
<evidence type="ECO:0000313" key="3">
    <source>
        <dbReference type="Proteomes" id="UP001272137"/>
    </source>
</evidence>
<accession>A0AAW9CXJ1</accession>
<dbReference type="EMBL" id="QXCT01000002">
    <property type="protein sequence ID" value="MDW9255350.1"/>
    <property type="molecule type" value="Genomic_DNA"/>
</dbReference>
<protein>
    <submittedName>
        <fullName evidence="2">Uncharacterized protein</fullName>
    </submittedName>
</protein>
<comment type="caution">
    <text evidence="2">The sequence shown here is derived from an EMBL/GenBank/DDBJ whole genome shotgun (WGS) entry which is preliminary data.</text>
</comment>
<organism evidence="2 3">
    <name type="scientific">Burkholderia thailandensis</name>
    <dbReference type="NCBI Taxonomy" id="57975"/>
    <lineage>
        <taxon>Bacteria</taxon>
        <taxon>Pseudomonadati</taxon>
        <taxon>Pseudomonadota</taxon>
        <taxon>Betaproteobacteria</taxon>
        <taxon>Burkholderiales</taxon>
        <taxon>Burkholderiaceae</taxon>
        <taxon>Burkholderia</taxon>
        <taxon>pseudomallei group</taxon>
    </lineage>
</organism>
<evidence type="ECO:0000313" key="2">
    <source>
        <dbReference type="EMBL" id="MDW9255350.1"/>
    </source>
</evidence>
<sequence>MRRIDGSRGAAAPSTASGKQRGEGYGHCHPFRKGVRHASVSNVFNCVG</sequence>
<dbReference type="AlphaFoldDB" id="A0AAW9CXJ1"/>
<feature type="region of interest" description="Disordered" evidence="1">
    <location>
        <begin position="1"/>
        <end position="28"/>
    </location>
</feature>
<evidence type="ECO:0000256" key="1">
    <source>
        <dbReference type="SAM" id="MobiDB-lite"/>
    </source>
</evidence>
<proteinExistence type="predicted"/>
<name>A0AAW9CXJ1_BURTH</name>